<dbReference type="PANTHER" id="PTHR23324:SF88">
    <property type="entry name" value="CRAL-TRIO DOMAIN-CONTAINING PROTEIN"/>
    <property type="match status" value="1"/>
</dbReference>
<evidence type="ECO:0000313" key="2">
    <source>
        <dbReference type="EMBL" id="VDK60929.1"/>
    </source>
</evidence>
<dbReference type="SUPFAM" id="SSF101576">
    <property type="entry name" value="Supernatant protein factor (SPF), C-terminal domain"/>
    <property type="match status" value="1"/>
</dbReference>
<feature type="domain" description="CRAL-TRIO" evidence="1">
    <location>
        <begin position="20"/>
        <end position="128"/>
    </location>
</feature>
<dbReference type="Gene3D" id="2.60.120.680">
    <property type="entry name" value="GOLD domain"/>
    <property type="match status" value="1"/>
</dbReference>
<keyword evidence="3" id="KW-1185">Reference proteome</keyword>
<dbReference type="SUPFAM" id="SSF52087">
    <property type="entry name" value="CRAL/TRIO domain"/>
    <property type="match status" value="1"/>
</dbReference>
<dbReference type="Proteomes" id="UP000271889">
    <property type="component" value="Unassembled WGS sequence"/>
</dbReference>
<dbReference type="Gene3D" id="3.40.525.10">
    <property type="entry name" value="CRAL-TRIO lipid binding domain"/>
    <property type="match status" value="1"/>
</dbReference>
<dbReference type="GO" id="GO:0005737">
    <property type="term" value="C:cytoplasm"/>
    <property type="evidence" value="ECO:0007669"/>
    <property type="project" value="TreeGrafter"/>
</dbReference>
<evidence type="ECO:0000313" key="3">
    <source>
        <dbReference type="Proteomes" id="UP000271889"/>
    </source>
</evidence>
<gene>
    <name evidence="2" type="ORF">CGOC_LOCUS5161</name>
</gene>
<dbReference type="PANTHER" id="PTHR23324">
    <property type="entry name" value="SEC14 RELATED PROTEIN"/>
    <property type="match status" value="1"/>
</dbReference>
<dbReference type="EMBL" id="UYRV01015302">
    <property type="protein sequence ID" value="VDK60929.1"/>
    <property type="molecule type" value="Genomic_DNA"/>
</dbReference>
<dbReference type="OrthoDB" id="1434354at2759"/>
<dbReference type="CDD" id="cd00170">
    <property type="entry name" value="SEC14"/>
    <property type="match status" value="1"/>
</dbReference>
<dbReference type="SMART" id="SM00516">
    <property type="entry name" value="SEC14"/>
    <property type="match status" value="1"/>
</dbReference>
<dbReference type="Pfam" id="PF00650">
    <property type="entry name" value="CRAL_TRIO"/>
    <property type="match status" value="1"/>
</dbReference>
<name>A0A3P6RKW3_CYLGO</name>
<dbReference type="PROSITE" id="PS50191">
    <property type="entry name" value="CRAL_TRIO"/>
    <property type="match status" value="1"/>
</dbReference>
<organism evidence="2 3">
    <name type="scientific">Cylicostephanus goldi</name>
    <name type="common">Nematode worm</name>
    <dbReference type="NCBI Taxonomy" id="71465"/>
    <lineage>
        <taxon>Eukaryota</taxon>
        <taxon>Metazoa</taxon>
        <taxon>Ecdysozoa</taxon>
        <taxon>Nematoda</taxon>
        <taxon>Chromadorea</taxon>
        <taxon>Rhabditida</taxon>
        <taxon>Rhabditina</taxon>
        <taxon>Rhabditomorpha</taxon>
        <taxon>Strongyloidea</taxon>
        <taxon>Strongylidae</taxon>
        <taxon>Cylicostephanus</taxon>
    </lineage>
</organism>
<dbReference type="AlphaFoldDB" id="A0A3P6RKW3"/>
<dbReference type="InterPro" id="IPR036865">
    <property type="entry name" value="CRAL-TRIO_dom_sf"/>
</dbReference>
<proteinExistence type="predicted"/>
<reference evidence="2 3" key="1">
    <citation type="submission" date="2018-11" db="EMBL/GenBank/DDBJ databases">
        <authorList>
            <consortium name="Pathogen Informatics"/>
        </authorList>
    </citation>
    <scope>NUCLEOTIDE SEQUENCE [LARGE SCALE GENOMIC DNA]</scope>
</reference>
<dbReference type="InterPro" id="IPR051064">
    <property type="entry name" value="SEC14/CRAL-TRIO_domain"/>
</dbReference>
<evidence type="ECO:0000259" key="1">
    <source>
        <dbReference type="PROSITE" id="PS50191"/>
    </source>
</evidence>
<sequence>MSSYFTGNIGKWSHFRALEKKNGKQLGTSVIFDLDGLSFAQVDMQAMKVVTTMLTQLQEMFPDVIRKIFVINAPSFIQILWGMISPCLAKQTQQKIRILGDNWKDILRESIGEEVLYEHWGGTRKAETPFGHIRTGGKVPAELRYDPNNDLPADKLQKLVIGAKSVNFVPITVEEHQPGRKITWWWRVESNDIGFVVYRAAPGQEKVAEHADDYVVHPKFKLQTEFVPEDGEVSKLFDKSKI</sequence>
<dbReference type="InterPro" id="IPR036598">
    <property type="entry name" value="GOLD_dom_sf"/>
</dbReference>
<protein>
    <recommendedName>
        <fullName evidence="1">CRAL-TRIO domain-containing protein</fullName>
    </recommendedName>
</protein>
<dbReference type="InterPro" id="IPR001251">
    <property type="entry name" value="CRAL-TRIO_dom"/>
</dbReference>
<accession>A0A3P6RKW3</accession>